<proteinExistence type="predicted"/>
<keyword evidence="3" id="KW-1185">Reference proteome</keyword>
<protein>
    <submittedName>
        <fullName evidence="2">Uncharacterized protein</fullName>
    </submittedName>
</protein>
<sequence>MDYQMRSKTGPGFHLTICFDLPISPVISSSGKASFTPCSPKAEEAERGGGFSATTPSSSSSLPIFYTFYTHKFTIHTHTGLAFESPKPDLKFLFRASHAYYMHGES</sequence>
<feature type="region of interest" description="Disordered" evidence="1">
    <location>
        <begin position="30"/>
        <end position="61"/>
    </location>
</feature>
<gene>
    <name evidence="2" type="ORF">CRENBAI_007716</name>
</gene>
<organism evidence="2 3">
    <name type="scientific">Crenichthys baileyi</name>
    <name type="common">White River springfish</name>
    <dbReference type="NCBI Taxonomy" id="28760"/>
    <lineage>
        <taxon>Eukaryota</taxon>
        <taxon>Metazoa</taxon>
        <taxon>Chordata</taxon>
        <taxon>Craniata</taxon>
        <taxon>Vertebrata</taxon>
        <taxon>Euteleostomi</taxon>
        <taxon>Actinopterygii</taxon>
        <taxon>Neopterygii</taxon>
        <taxon>Teleostei</taxon>
        <taxon>Neoteleostei</taxon>
        <taxon>Acanthomorphata</taxon>
        <taxon>Ovalentaria</taxon>
        <taxon>Atherinomorphae</taxon>
        <taxon>Cyprinodontiformes</taxon>
        <taxon>Goodeidae</taxon>
        <taxon>Crenichthys</taxon>
    </lineage>
</organism>
<name>A0AAV9SLJ3_9TELE</name>
<dbReference type="AlphaFoldDB" id="A0AAV9SLJ3"/>
<reference evidence="2 3" key="1">
    <citation type="submission" date="2021-06" db="EMBL/GenBank/DDBJ databases">
        <authorList>
            <person name="Palmer J.M."/>
        </authorList>
    </citation>
    <scope>NUCLEOTIDE SEQUENCE [LARGE SCALE GENOMIC DNA]</scope>
    <source>
        <strain evidence="2 3">MEX-2019</strain>
        <tissue evidence="2">Muscle</tissue>
    </source>
</reference>
<evidence type="ECO:0000313" key="2">
    <source>
        <dbReference type="EMBL" id="KAK5622219.1"/>
    </source>
</evidence>
<accession>A0AAV9SLJ3</accession>
<dbReference type="Proteomes" id="UP001311232">
    <property type="component" value="Unassembled WGS sequence"/>
</dbReference>
<dbReference type="EMBL" id="JAHHUM010000164">
    <property type="protein sequence ID" value="KAK5622219.1"/>
    <property type="molecule type" value="Genomic_DNA"/>
</dbReference>
<evidence type="ECO:0000256" key="1">
    <source>
        <dbReference type="SAM" id="MobiDB-lite"/>
    </source>
</evidence>
<evidence type="ECO:0000313" key="3">
    <source>
        <dbReference type="Proteomes" id="UP001311232"/>
    </source>
</evidence>
<comment type="caution">
    <text evidence="2">The sequence shown here is derived from an EMBL/GenBank/DDBJ whole genome shotgun (WGS) entry which is preliminary data.</text>
</comment>